<proteinExistence type="predicted"/>
<dbReference type="VEuPathDB" id="FungiDB:BO82DRAFT_364987"/>
<sequence>MSCRSRIGLLQQVTLLIAKRELTGKEKLGPSPEYCTCRQVFPMKILGAVTVVEIRDIKGIDCIARIEGVQEEVYILCLASRMQLASGTTQTIAKLAQGHCEMTPQLLHDDTARPPETIGNIRRSIPTGVIAWREAALQTSPPPIPIMQGPSALAATRRFEWLHFPLSTMNQSKFALAA</sequence>
<gene>
    <name evidence="1" type="ORF">BO82DRAFT_364987</name>
</gene>
<name>A0A319CBL9_9EURO</name>
<accession>A0A319CBL9</accession>
<reference evidence="1 2" key="1">
    <citation type="submission" date="2016-12" db="EMBL/GenBank/DDBJ databases">
        <title>The genomes of Aspergillus section Nigri reveals drivers in fungal speciation.</title>
        <authorList>
            <consortium name="DOE Joint Genome Institute"/>
            <person name="Vesth T.C."/>
            <person name="Nybo J."/>
            <person name="Theobald S."/>
            <person name="Brandl J."/>
            <person name="Frisvad J.C."/>
            <person name="Nielsen K.F."/>
            <person name="Lyhne E.K."/>
            <person name="Kogle M.E."/>
            <person name="Kuo A."/>
            <person name="Riley R."/>
            <person name="Clum A."/>
            <person name="Nolan M."/>
            <person name="Lipzen A."/>
            <person name="Salamov A."/>
            <person name="Henrissat B."/>
            <person name="Wiebenga A."/>
            <person name="De Vries R.P."/>
            <person name="Grigoriev I.V."/>
            <person name="Mortensen U.H."/>
            <person name="Andersen M.R."/>
            <person name="Baker S.E."/>
        </authorList>
    </citation>
    <scope>NUCLEOTIDE SEQUENCE [LARGE SCALE GENOMIC DNA]</scope>
    <source>
        <strain evidence="1 2">CBS 121591</strain>
    </source>
</reference>
<keyword evidence="2" id="KW-1185">Reference proteome</keyword>
<dbReference type="Proteomes" id="UP000248340">
    <property type="component" value="Unassembled WGS sequence"/>
</dbReference>
<evidence type="ECO:0000313" key="1">
    <source>
        <dbReference type="EMBL" id="PYH81549.1"/>
    </source>
</evidence>
<dbReference type="AlphaFoldDB" id="A0A319CBL9"/>
<organism evidence="1 2">
    <name type="scientific">Aspergillus uvarum CBS 121591</name>
    <dbReference type="NCBI Taxonomy" id="1448315"/>
    <lineage>
        <taxon>Eukaryota</taxon>
        <taxon>Fungi</taxon>
        <taxon>Dikarya</taxon>
        <taxon>Ascomycota</taxon>
        <taxon>Pezizomycotina</taxon>
        <taxon>Eurotiomycetes</taxon>
        <taxon>Eurotiomycetidae</taxon>
        <taxon>Eurotiales</taxon>
        <taxon>Aspergillaceae</taxon>
        <taxon>Aspergillus</taxon>
        <taxon>Aspergillus subgen. Circumdati</taxon>
    </lineage>
</organism>
<dbReference type="EMBL" id="KZ821701">
    <property type="protein sequence ID" value="PYH81549.1"/>
    <property type="molecule type" value="Genomic_DNA"/>
</dbReference>
<dbReference type="GeneID" id="37139724"/>
<evidence type="ECO:0000313" key="2">
    <source>
        <dbReference type="Proteomes" id="UP000248340"/>
    </source>
</evidence>
<dbReference type="RefSeq" id="XP_025491749.1">
    <property type="nucleotide sequence ID" value="XM_025636983.1"/>
</dbReference>
<protein>
    <submittedName>
        <fullName evidence="1">Uncharacterized protein</fullName>
    </submittedName>
</protein>